<organism evidence="2 3">
    <name type="scientific">Anseongella ginsenosidimutans</name>
    <dbReference type="NCBI Taxonomy" id="496056"/>
    <lineage>
        <taxon>Bacteria</taxon>
        <taxon>Pseudomonadati</taxon>
        <taxon>Bacteroidota</taxon>
        <taxon>Sphingobacteriia</taxon>
        <taxon>Sphingobacteriales</taxon>
        <taxon>Sphingobacteriaceae</taxon>
        <taxon>Anseongella</taxon>
    </lineage>
</organism>
<dbReference type="Gene3D" id="3.60.15.10">
    <property type="entry name" value="Ribonuclease Z/Hydroxyacylglutathione hydrolase-like"/>
    <property type="match status" value="1"/>
</dbReference>
<feature type="domain" description="Metallo-beta-lactamase" evidence="1">
    <location>
        <begin position="23"/>
        <end position="209"/>
    </location>
</feature>
<dbReference type="PANTHER" id="PTHR46018:SF7">
    <property type="entry name" value="RIBONUCLEASE Z"/>
    <property type="match status" value="1"/>
</dbReference>
<dbReference type="GO" id="GO:0042781">
    <property type="term" value="F:3'-tRNA processing endoribonuclease activity"/>
    <property type="evidence" value="ECO:0007669"/>
    <property type="project" value="TreeGrafter"/>
</dbReference>
<comment type="caution">
    <text evidence="2">The sequence shown here is derived from an EMBL/GenBank/DDBJ whole genome shotgun (WGS) entry which is preliminary data.</text>
</comment>
<proteinExistence type="predicted"/>
<dbReference type="PANTHER" id="PTHR46018">
    <property type="entry name" value="ZINC PHOSPHODIESTERASE ELAC PROTEIN 1"/>
    <property type="match status" value="1"/>
</dbReference>
<dbReference type="InterPro" id="IPR001279">
    <property type="entry name" value="Metallo-B-lactamas"/>
</dbReference>
<dbReference type="Pfam" id="PF23023">
    <property type="entry name" value="Anti-Pycsar_Apyc1"/>
    <property type="match status" value="1"/>
</dbReference>
<gene>
    <name evidence="2" type="ORF">EDD80_10933</name>
</gene>
<accession>A0A4R3KR10</accession>
<dbReference type="Proteomes" id="UP000295807">
    <property type="component" value="Unassembled WGS sequence"/>
</dbReference>
<dbReference type="OrthoDB" id="9800940at2"/>
<keyword evidence="3" id="KW-1185">Reference proteome</keyword>
<name>A0A4R3KR10_9SPHI</name>
<dbReference type="RefSeq" id="WP_132129817.1">
    <property type="nucleotide sequence ID" value="NZ_CP042432.1"/>
</dbReference>
<evidence type="ECO:0000313" key="3">
    <source>
        <dbReference type="Proteomes" id="UP000295807"/>
    </source>
</evidence>
<dbReference type="SMART" id="SM00849">
    <property type="entry name" value="Lactamase_B"/>
    <property type="match status" value="1"/>
</dbReference>
<dbReference type="EMBL" id="SMAD01000009">
    <property type="protein sequence ID" value="TCS86008.1"/>
    <property type="molecule type" value="Genomic_DNA"/>
</dbReference>
<protein>
    <submittedName>
        <fullName evidence="2">Ribonuclease BN (tRNA processing enzyme)</fullName>
    </submittedName>
</protein>
<dbReference type="InterPro" id="IPR036866">
    <property type="entry name" value="RibonucZ/Hydroxyglut_hydro"/>
</dbReference>
<evidence type="ECO:0000313" key="2">
    <source>
        <dbReference type="EMBL" id="TCS86008.1"/>
    </source>
</evidence>
<dbReference type="CDD" id="cd07740">
    <property type="entry name" value="metallo-hydrolase-like_MBL-fold"/>
    <property type="match status" value="1"/>
</dbReference>
<dbReference type="AlphaFoldDB" id="A0A4R3KR10"/>
<dbReference type="SUPFAM" id="SSF56281">
    <property type="entry name" value="Metallo-hydrolase/oxidoreductase"/>
    <property type="match status" value="1"/>
</dbReference>
<evidence type="ECO:0000259" key="1">
    <source>
        <dbReference type="SMART" id="SM00849"/>
    </source>
</evidence>
<sequence length="247" mass="27251">MKDKTLNMTVIGCGDAFSSGGRLQTCFHIQAPGGTFLIDCGASSIAALKQRGFDLRKIDTILISHFHGDHYGGLPYFLLEAAVFEWNEPLTIISPPGCKEKVAALLGILYPGSKVLEKLPLRFLEYPDKGELEARYLRVEGFPVTHAPATDPHGLRITTAEKTISYSGDTCWDENLLPIAENADLFICECNFFDTKSAAHLDYQTLTGHLPRLSFNQILLTHLGEEMLLNLDSVKLPCAEDGLLIRV</sequence>
<reference evidence="2 3" key="1">
    <citation type="submission" date="2019-03" db="EMBL/GenBank/DDBJ databases">
        <title>Genomic Encyclopedia of Type Strains, Phase IV (KMG-IV): sequencing the most valuable type-strain genomes for metagenomic binning, comparative biology and taxonomic classification.</title>
        <authorList>
            <person name="Goeker M."/>
        </authorList>
    </citation>
    <scope>NUCLEOTIDE SEQUENCE [LARGE SCALE GENOMIC DNA]</scope>
    <source>
        <strain evidence="2 3">DSM 21100</strain>
    </source>
</reference>